<dbReference type="Pfam" id="PF03918">
    <property type="entry name" value="CcmH"/>
    <property type="match status" value="1"/>
</dbReference>
<dbReference type="EMBL" id="OBEB01000003">
    <property type="protein sequence ID" value="SNY51904.1"/>
    <property type="molecule type" value="Genomic_DNA"/>
</dbReference>
<dbReference type="InterPro" id="IPR038297">
    <property type="entry name" value="CcmH/CycL/NrfF/Ccl2_sf"/>
</dbReference>
<keyword evidence="2 7" id="KW-0349">Heme</keyword>
<evidence type="ECO:0000256" key="7">
    <source>
        <dbReference type="RuleBase" id="RU364112"/>
    </source>
</evidence>
<sequence length="163" mass="18744">MKIISGLFALLMLSLPVQATEEALRFDNEAQRQLYQQLTAELRCPQCQNQNIADSNAVVSVDMRQKTYDMIMQGSSRSDVLDYMINRYGNFVHYQPPLNRYTLLLWLAPLLMLLGLFALQLKRRRQQAAEQSTEQLSGLSEEQPSAALDAELDKLIEQYRSKK</sequence>
<feature type="domain" description="CcmH/CycL/Ccl2/NrfF N-terminal" evidence="8">
    <location>
        <begin position="8"/>
        <end position="139"/>
    </location>
</feature>
<gene>
    <name evidence="9" type="ORF">SAMN06297280_2021</name>
</gene>
<name>A0A285IV84_9GAMM</name>
<evidence type="ECO:0000256" key="2">
    <source>
        <dbReference type="ARBA" id="ARBA00022617"/>
    </source>
</evidence>
<keyword evidence="3 7" id="KW-0479">Metal-binding</keyword>
<dbReference type="GO" id="GO:0017004">
    <property type="term" value="P:cytochrome complex assembly"/>
    <property type="evidence" value="ECO:0007669"/>
    <property type="project" value="UniProtKB-KW"/>
</dbReference>
<evidence type="ECO:0000313" key="10">
    <source>
        <dbReference type="Proteomes" id="UP000219353"/>
    </source>
</evidence>
<dbReference type="PANTHER" id="PTHR47870:SF1">
    <property type="entry name" value="CYTOCHROME C-TYPE BIOGENESIS PROTEIN CCMH"/>
    <property type="match status" value="1"/>
</dbReference>
<keyword evidence="10" id="KW-1185">Reference proteome</keyword>
<keyword evidence="5" id="KW-0201">Cytochrome c-type biogenesis</keyword>
<dbReference type="InterPro" id="IPR005616">
    <property type="entry name" value="CcmH/CycL/Ccl2/NrfF_N"/>
</dbReference>
<keyword evidence="7" id="KW-0812">Transmembrane</keyword>
<dbReference type="GO" id="GO:0046872">
    <property type="term" value="F:metal ion binding"/>
    <property type="evidence" value="ECO:0007669"/>
    <property type="project" value="UniProtKB-KW"/>
</dbReference>
<comment type="function">
    <text evidence="7">Possible subunit of a heme lyase.</text>
</comment>
<comment type="similarity">
    <text evidence="1 7">Belongs to the CcmH/CycL/Ccl2/NrfF family.</text>
</comment>
<evidence type="ECO:0000256" key="1">
    <source>
        <dbReference type="ARBA" id="ARBA00010342"/>
    </source>
</evidence>
<evidence type="ECO:0000256" key="6">
    <source>
        <dbReference type="ARBA" id="ARBA00023004"/>
    </source>
</evidence>
<evidence type="ECO:0000256" key="4">
    <source>
        <dbReference type="ARBA" id="ARBA00022729"/>
    </source>
</evidence>
<keyword evidence="7" id="KW-1133">Transmembrane helix</keyword>
<dbReference type="RefSeq" id="WP_170948979.1">
    <property type="nucleotide sequence ID" value="NZ_OBEB01000003.1"/>
</dbReference>
<keyword evidence="4 7" id="KW-0732">Signal</keyword>
<evidence type="ECO:0000256" key="3">
    <source>
        <dbReference type="ARBA" id="ARBA00022723"/>
    </source>
</evidence>
<accession>A0A285IV84</accession>
<evidence type="ECO:0000259" key="8">
    <source>
        <dbReference type="Pfam" id="PF03918"/>
    </source>
</evidence>
<organism evidence="9 10">
    <name type="scientific">Arsukibacterium tuosuense</name>
    <dbReference type="NCBI Taxonomy" id="1323745"/>
    <lineage>
        <taxon>Bacteria</taxon>
        <taxon>Pseudomonadati</taxon>
        <taxon>Pseudomonadota</taxon>
        <taxon>Gammaproteobacteria</taxon>
        <taxon>Chromatiales</taxon>
        <taxon>Chromatiaceae</taxon>
        <taxon>Arsukibacterium</taxon>
    </lineage>
</organism>
<reference evidence="10" key="1">
    <citation type="submission" date="2017-09" db="EMBL/GenBank/DDBJ databases">
        <authorList>
            <person name="Varghese N."/>
            <person name="Submissions S."/>
        </authorList>
    </citation>
    <scope>NUCLEOTIDE SEQUENCE [LARGE SCALE GENOMIC DNA]</scope>
    <source>
        <strain evidence="10">CGMCC 1.12461</strain>
    </source>
</reference>
<feature type="signal peptide" evidence="7">
    <location>
        <begin position="1"/>
        <end position="19"/>
    </location>
</feature>
<dbReference type="AlphaFoldDB" id="A0A285IV84"/>
<evidence type="ECO:0000313" key="9">
    <source>
        <dbReference type="EMBL" id="SNY51904.1"/>
    </source>
</evidence>
<keyword evidence="6 7" id="KW-0408">Iron</keyword>
<protein>
    <recommendedName>
        <fullName evidence="7">Cytochrome c-type biogenesis protein</fullName>
    </recommendedName>
</protein>
<evidence type="ECO:0000256" key="5">
    <source>
        <dbReference type="ARBA" id="ARBA00022748"/>
    </source>
</evidence>
<dbReference type="PANTHER" id="PTHR47870">
    <property type="entry name" value="CYTOCHROME C-TYPE BIOGENESIS PROTEIN CCMH"/>
    <property type="match status" value="1"/>
</dbReference>
<proteinExistence type="inferred from homology"/>
<feature type="transmembrane region" description="Helical" evidence="7">
    <location>
        <begin position="101"/>
        <end position="119"/>
    </location>
</feature>
<dbReference type="FunFam" id="1.10.8.640:FF:000001">
    <property type="entry name" value="Cytochrome c-type biogenesis protein"/>
    <property type="match status" value="1"/>
</dbReference>
<dbReference type="Gene3D" id="1.10.8.640">
    <property type="entry name" value="Cytochrome C biogenesis protein"/>
    <property type="match status" value="1"/>
</dbReference>
<dbReference type="CDD" id="cd16378">
    <property type="entry name" value="CcmH_N"/>
    <property type="match status" value="1"/>
</dbReference>
<feature type="chain" id="PRO_5011818850" description="Cytochrome c-type biogenesis protein" evidence="7">
    <location>
        <begin position="20"/>
        <end position="163"/>
    </location>
</feature>
<dbReference type="GO" id="GO:0005886">
    <property type="term" value="C:plasma membrane"/>
    <property type="evidence" value="ECO:0007669"/>
    <property type="project" value="TreeGrafter"/>
</dbReference>
<dbReference type="Proteomes" id="UP000219353">
    <property type="component" value="Unassembled WGS sequence"/>
</dbReference>
<keyword evidence="7" id="KW-0472">Membrane</keyword>
<dbReference type="InterPro" id="IPR051263">
    <property type="entry name" value="C-type_cytochrome_biogenesis"/>
</dbReference>